<comment type="function">
    <text evidence="5">Tubulin is the major constituent of microtubules, a cylinder consisting of laterally associated linear protofilaments composed of alpha- and beta-tubulin heterodimers. Microtubules grow by the addition of GTP-tubulin dimers to the microtubule end, where a stabilizing cap forms. Below the cap, tubulin dimers are in GDP-bound state, owing to GTPase activity of alpha-tubulin.</text>
</comment>
<dbReference type="PANTHER" id="PTHR11588">
    <property type="entry name" value="TUBULIN"/>
    <property type="match status" value="1"/>
</dbReference>
<accession>A0ABQ8YY76</accession>
<dbReference type="EMBL" id="JAOAOG010000098">
    <property type="protein sequence ID" value="KAJ6249538.1"/>
    <property type="molecule type" value="Genomic_DNA"/>
</dbReference>
<dbReference type="InterPro" id="IPR018316">
    <property type="entry name" value="Tubulin/FtsZ_2-layer-sand-dom"/>
</dbReference>
<dbReference type="InterPro" id="IPR023123">
    <property type="entry name" value="Tubulin_C"/>
</dbReference>
<comment type="caution">
    <text evidence="7">The sequence shown here is derived from an EMBL/GenBank/DDBJ whole genome shotgun (WGS) entry which is preliminary data.</text>
</comment>
<comment type="subunit">
    <text evidence="5">Dimer of alpha and beta chains. A typical microtubule is a hollow water-filled tube with an outer diameter of 25 nm and an inner diameter of 15 nM. Alpha-beta heterodimers associate head-to-tail to form protofilaments running lengthwise along the microtubule wall with the beta-tubulin subunit facing the microtubule plus end conferring a structural polarity. Microtubules usually have 13 protofilaments but different protofilament numbers can be found in some organisms and specialized cells.</text>
</comment>
<evidence type="ECO:0000256" key="4">
    <source>
        <dbReference type="ARBA" id="ARBA00023134"/>
    </source>
</evidence>
<keyword evidence="8" id="KW-1185">Reference proteome</keyword>
<keyword evidence="4 5" id="KW-0342">GTP-binding</keyword>
<gene>
    <name evidence="7" type="ORF">M0813_16959</name>
</gene>
<feature type="domain" description="Tubulin/FtsZ GTPase" evidence="6">
    <location>
        <begin position="46"/>
        <end position="245"/>
    </location>
</feature>
<dbReference type="Gene3D" id="1.10.287.600">
    <property type="entry name" value="Helix hairpin bin"/>
    <property type="match status" value="1"/>
</dbReference>
<dbReference type="InterPro" id="IPR017975">
    <property type="entry name" value="Tubulin_CS"/>
</dbReference>
<dbReference type="InterPro" id="IPR008280">
    <property type="entry name" value="Tub_FtsZ_C"/>
</dbReference>
<keyword evidence="2 5" id="KW-0493">Microtubule</keyword>
<dbReference type="InterPro" id="IPR003008">
    <property type="entry name" value="Tubulin_FtsZ_GTPase"/>
</dbReference>
<evidence type="ECO:0000256" key="1">
    <source>
        <dbReference type="ARBA" id="ARBA00009636"/>
    </source>
</evidence>
<dbReference type="InterPro" id="IPR000217">
    <property type="entry name" value="Tubulin"/>
</dbReference>
<dbReference type="PROSITE" id="PS00227">
    <property type="entry name" value="TUBULIN"/>
    <property type="match status" value="1"/>
</dbReference>
<proteinExistence type="inferred from homology"/>
<evidence type="ECO:0000256" key="5">
    <source>
        <dbReference type="RuleBase" id="RU000352"/>
    </source>
</evidence>
<dbReference type="SUPFAM" id="SSF55307">
    <property type="entry name" value="Tubulin C-terminal domain-like"/>
    <property type="match status" value="1"/>
</dbReference>
<dbReference type="Pfam" id="PF03953">
    <property type="entry name" value="Tubulin_C"/>
    <property type="match status" value="1"/>
</dbReference>
<sequence length="445" mass="51268">MAELVSIFVGECGVQMGTNYFKLIAQEHQLNEEGVYVGEQDYQLENIKCLYEETQENYISRSIFCDLDPKTIETLKTNETMTNFRTENCISGNKTSNGNWATGHYTEGAEIVSNVQDSFRNEIERCDNLLGFQIFSSLGGGTGSGLGSLIASKVREEYPDKMLYNYTILPESKNQERNAASMNYNSVLTYHQLIENSDAVIMYNNDKLDLISREKLELETPNIFDYNTIISKHASGITSTMRFPGKLNCDLRKICVNLSPFPRLHFFEPSMSPINWTTFTGDQTFTIEELLSDLMHKTSFLLNFEPFKSKQITTQSIFRGINQFDQIENHFSELVKKKSMYISWIKNNYNCAYSKIPPLDQNFNSVHLWNSANVNQPLLQAVDVFSNNFEQKKFLTPYLDEGMYEMEFTEAKSNLVDFISELKQYTTAQEIESNSDYSEEYSEEY</sequence>
<dbReference type="Pfam" id="PF00091">
    <property type="entry name" value="Tubulin"/>
    <property type="match status" value="1"/>
</dbReference>
<dbReference type="InterPro" id="IPR036525">
    <property type="entry name" value="Tubulin/FtsZ_GTPase_sf"/>
</dbReference>
<organism evidence="7 8">
    <name type="scientific">Anaeramoeba flamelloides</name>
    <dbReference type="NCBI Taxonomy" id="1746091"/>
    <lineage>
        <taxon>Eukaryota</taxon>
        <taxon>Metamonada</taxon>
        <taxon>Anaeramoebidae</taxon>
        <taxon>Anaeramoeba</taxon>
    </lineage>
</organism>
<evidence type="ECO:0000256" key="2">
    <source>
        <dbReference type="ARBA" id="ARBA00022701"/>
    </source>
</evidence>
<dbReference type="SMART" id="SM00864">
    <property type="entry name" value="Tubulin"/>
    <property type="match status" value="1"/>
</dbReference>
<keyword evidence="3 5" id="KW-0547">Nucleotide-binding</keyword>
<comment type="similarity">
    <text evidence="1 5">Belongs to the tubulin family.</text>
</comment>
<dbReference type="Proteomes" id="UP001150062">
    <property type="component" value="Unassembled WGS sequence"/>
</dbReference>
<evidence type="ECO:0000313" key="8">
    <source>
        <dbReference type="Proteomes" id="UP001150062"/>
    </source>
</evidence>
<dbReference type="SUPFAM" id="SSF52490">
    <property type="entry name" value="Tubulin nucleotide-binding domain-like"/>
    <property type="match status" value="1"/>
</dbReference>
<dbReference type="Gene3D" id="3.40.50.1440">
    <property type="entry name" value="Tubulin/FtsZ, GTPase domain"/>
    <property type="match status" value="1"/>
</dbReference>
<evidence type="ECO:0000259" key="6">
    <source>
        <dbReference type="SMART" id="SM00864"/>
    </source>
</evidence>
<dbReference type="InterPro" id="IPR002453">
    <property type="entry name" value="Beta_tubulin"/>
</dbReference>
<name>A0ABQ8YY76_9EUKA</name>
<evidence type="ECO:0000256" key="3">
    <source>
        <dbReference type="ARBA" id="ARBA00022741"/>
    </source>
</evidence>
<dbReference type="PRINTS" id="PR01163">
    <property type="entry name" value="BETATUBULIN"/>
</dbReference>
<evidence type="ECO:0000313" key="7">
    <source>
        <dbReference type="EMBL" id="KAJ6249538.1"/>
    </source>
</evidence>
<dbReference type="PRINTS" id="PR01161">
    <property type="entry name" value="TUBULIN"/>
</dbReference>
<protein>
    <recommendedName>
        <fullName evidence="5">Tubulin beta chain</fullName>
    </recommendedName>
</protein>
<reference evidence="7" key="1">
    <citation type="submission" date="2022-08" db="EMBL/GenBank/DDBJ databases">
        <title>Novel sulfate-reducing endosymbionts in the free-living metamonad Anaeramoeba.</title>
        <authorList>
            <person name="Jerlstrom-Hultqvist J."/>
            <person name="Cepicka I."/>
            <person name="Gallot-Lavallee L."/>
            <person name="Salas-Leiva D."/>
            <person name="Curtis B.A."/>
            <person name="Zahonova K."/>
            <person name="Pipaliya S."/>
            <person name="Dacks J."/>
            <person name="Roger A.J."/>
        </authorList>
    </citation>
    <scope>NUCLEOTIDE SEQUENCE</scope>
    <source>
        <strain evidence="7">Schooner1</strain>
    </source>
</reference>